<reference evidence="3" key="1">
    <citation type="submission" date="2019-07" db="EMBL/GenBank/DDBJ databases">
        <title>Hyphodiscus hymeniophilus genome sequencing and assembly.</title>
        <authorList>
            <person name="Kramer G."/>
            <person name="Nodwell J."/>
        </authorList>
    </citation>
    <scope>NUCLEOTIDE SEQUENCE</scope>
    <source>
        <strain evidence="3">ATCC 34498</strain>
    </source>
</reference>
<evidence type="ECO:0000256" key="1">
    <source>
        <dbReference type="ARBA" id="ARBA00023242"/>
    </source>
</evidence>
<evidence type="ECO:0000259" key="2">
    <source>
        <dbReference type="PROSITE" id="PS50048"/>
    </source>
</evidence>
<dbReference type="OrthoDB" id="5958943at2759"/>
<dbReference type="Pfam" id="PF00172">
    <property type="entry name" value="Zn_clus"/>
    <property type="match status" value="1"/>
</dbReference>
<dbReference type="Proteomes" id="UP000785200">
    <property type="component" value="Unassembled WGS sequence"/>
</dbReference>
<name>A0A9P7AXL7_9HELO</name>
<dbReference type="GO" id="GO:0008270">
    <property type="term" value="F:zinc ion binding"/>
    <property type="evidence" value="ECO:0007669"/>
    <property type="project" value="InterPro"/>
</dbReference>
<proteinExistence type="predicted"/>
<dbReference type="InterPro" id="IPR036864">
    <property type="entry name" value="Zn2-C6_fun-type_DNA-bd_sf"/>
</dbReference>
<gene>
    <name evidence="3" type="ORF">D0Z07_4109</name>
</gene>
<dbReference type="SUPFAM" id="SSF57701">
    <property type="entry name" value="Zn2/Cys6 DNA-binding domain"/>
    <property type="match status" value="1"/>
</dbReference>
<evidence type="ECO:0000313" key="3">
    <source>
        <dbReference type="EMBL" id="KAG0649261.1"/>
    </source>
</evidence>
<dbReference type="AlphaFoldDB" id="A0A9P7AXL7"/>
<dbReference type="EMBL" id="VNKQ01000008">
    <property type="protein sequence ID" value="KAG0649261.1"/>
    <property type="molecule type" value="Genomic_DNA"/>
</dbReference>
<dbReference type="InterPro" id="IPR001138">
    <property type="entry name" value="Zn2Cys6_DnaBD"/>
</dbReference>
<accession>A0A9P7AXL7</accession>
<organism evidence="3 4">
    <name type="scientific">Hyphodiscus hymeniophilus</name>
    <dbReference type="NCBI Taxonomy" id="353542"/>
    <lineage>
        <taxon>Eukaryota</taxon>
        <taxon>Fungi</taxon>
        <taxon>Dikarya</taxon>
        <taxon>Ascomycota</taxon>
        <taxon>Pezizomycotina</taxon>
        <taxon>Leotiomycetes</taxon>
        <taxon>Helotiales</taxon>
        <taxon>Hyphodiscaceae</taxon>
        <taxon>Hyphodiscus</taxon>
    </lineage>
</organism>
<dbReference type="GO" id="GO:0000981">
    <property type="term" value="F:DNA-binding transcription factor activity, RNA polymerase II-specific"/>
    <property type="evidence" value="ECO:0007669"/>
    <property type="project" value="InterPro"/>
</dbReference>
<keyword evidence="4" id="KW-1185">Reference proteome</keyword>
<protein>
    <submittedName>
        <fullName evidence="3">Regulatory alcR</fullName>
    </submittedName>
</protein>
<dbReference type="SMART" id="SM00066">
    <property type="entry name" value="GAL4"/>
    <property type="match status" value="1"/>
</dbReference>
<keyword evidence="1" id="KW-0539">Nucleus</keyword>
<dbReference type="PROSITE" id="PS50048">
    <property type="entry name" value="ZN2_CY6_FUNGAL_2"/>
    <property type="match status" value="1"/>
</dbReference>
<comment type="caution">
    <text evidence="3">The sequence shown here is derived from an EMBL/GenBank/DDBJ whole genome shotgun (WGS) entry which is preliminary data.</text>
</comment>
<sequence length="723" mass="82153">MAGITTLRRKQFSSCDSCRDSRVKCDALKFVTVEGNHALRESCSRCTKQHALCTFNWVQKHKSYRARNRYLPDLGMLPVTQSTQAMPPRRCADERRMRADHGLHLNARSIHDTLWELYHQNFEAMLGTWIGACPCLDGYDMSAFRCDKYSKSSDGAVKGDTYLNVISITRLFVTLDKWVAEGRHASGLATDNSIETSKVDGEKADQLDLSLVKAIHCFSARWLHLGEISGLHYPQYSCHDFLVRHFWRTARRDMLKVINKHSYRSALTLLIFGLTPTPCGLDKGEEADGLTGQTCMRLGLEMLHQLRVQLSASQFYTSNILRSIKDGLWKSMAKDGCEAEFISMESAAYAAGMIFDNDPPLIESCRFSLSAGLLGFESEPIFGLFKPQACIFHDATETWRRDAFDVSNENVSRVVLATATWTYYLWKLVAIFKEALREGYDEKILAKNYSEVLDTIQKFKITFRPLMDICEQRLQFLPWRLKYGWFNTMLRYHLGVLKLLEAIERNNRRDLLPDLNAERSYSEQGAINILKFGLHAKAPVRQGCERIAKTKGDSISMNLPGATSFIAIDPWPDNIIATVQLVSRAINESRKNGLIGPDAFDNLRDTLFQTVEQLPSSSKHTYTTRNSLYGSMFDEPDESTDPCYPTLDVCSQASAKATISTYNHLPNRVQYSQEHIQSEIYCDNHLSSFNIMDRENYHDLVAEVNSLGLSRLSYLISSNDIEG</sequence>
<dbReference type="Gene3D" id="4.10.240.10">
    <property type="entry name" value="Zn(2)-C6 fungal-type DNA-binding domain"/>
    <property type="match status" value="1"/>
</dbReference>
<feature type="domain" description="Zn(2)-C6 fungal-type" evidence="2">
    <location>
        <begin position="14"/>
        <end position="55"/>
    </location>
</feature>
<dbReference type="CDD" id="cd00067">
    <property type="entry name" value="GAL4"/>
    <property type="match status" value="1"/>
</dbReference>
<evidence type="ECO:0000313" key="4">
    <source>
        <dbReference type="Proteomes" id="UP000785200"/>
    </source>
</evidence>